<dbReference type="Proteomes" id="UP001152803">
    <property type="component" value="Unassembled WGS sequence"/>
</dbReference>
<gene>
    <name evidence="4" type="ORF">COCON_G00057520</name>
</gene>
<protein>
    <recommendedName>
        <fullName evidence="3">Fibronectin type-III domain-containing protein</fullName>
    </recommendedName>
</protein>
<evidence type="ECO:0000313" key="4">
    <source>
        <dbReference type="EMBL" id="KAJ8278686.1"/>
    </source>
</evidence>
<keyword evidence="5" id="KW-1185">Reference proteome</keyword>
<evidence type="ECO:0000313" key="5">
    <source>
        <dbReference type="Proteomes" id="UP001152803"/>
    </source>
</evidence>
<evidence type="ECO:0000256" key="2">
    <source>
        <dbReference type="SAM" id="SignalP"/>
    </source>
</evidence>
<evidence type="ECO:0000259" key="3">
    <source>
        <dbReference type="PROSITE" id="PS50853"/>
    </source>
</evidence>
<dbReference type="InterPro" id="IPR013783">
    <property type="entry name" value="Ig-like_fold"/>
</dbReference>
<reference evidence="4" key="1">
    <citation type="journal article" date="2023" name="Science">
        <title>Genome structures resolve the early diversification of teleost fishes.</title>
        <authorList>
            <person name="Parey E."/>
            <person name="Louis A."/>
            <person name="Montfort J."/>
            <person name="Bouchez O."/>
            <person name="Roques C."/>
            <person name="Iampietro C."/>
            <person name="Lluch J."/>
            <person name="Castinel A."/>
            <person name="Donnadieu C."/>
            <person name="Desvignes T."/>
            <person name="Floi Bucao C."/>
            <person name="Jouanno E."/>
            <person name="Wen M."/>
            <person name="Mejri S."/>
            <person name="Dirks R."/>
            <person name="Jansen H."/>
            <person name="Henkel C."/>
            <person name="Chen W.J."/>
            <person name="Zahm M."/>
            <person name="Cabau C."/>
            <person name="Klopp C."/>
            <person name="Thompson A.W."/>
            <person name="Robinson-Rechavi M."/>
            <person name="Braasch I."/>
            <person name="Lecointre G."/>
            <person name="Bobe J."/>
            <person name="Postlethwait J.H."/>
            <person name="Berthelot C."/>
            <person name="Roest Crollius H."/>
            <person name="Guiguen Y."/>
        </authorList>
    </citation>
    <scope>NUCLEOTIDE SEQUENCE</scope>
    <source>
        <strain evidence="4">Concon-B</strain>
    </source>
</reference>
<sequence>MMLVRMVVMMILAVVVDGATVEAPSDLKCYKKTTDWDNDFTCTWKPGASGSKPNYTLNYCTFDMQIKNYVCKHVDAGQKRSVVLLIEDLWNSRYCMWVDANANGSKHSSANFSMVLQDQVQYDAPHMERISRSLGNLTLLWRNPPKENEPVINEIQFRGRGEQSWQSKSLKTRGENKLEEHTLRIEKSTVYKMRVRRRANITNLLWSAWSKTYKVPTEIRKQPEVKWKVGELKSGVRLLTLNWTAPSEEESVGGVKYILSLVIMPCKPEEPKTIHMNTTEYRLNVTASAVDVTILAMNNVGQSPKHTISIPALHLENCPKDQDEHVTKESCVEWYELTGNTRTGPVNHKTNGNISQIAEGLKDFVRYHYFVHIKKGKDPQTISMCPFYKTEGVPKQGPPNVTAVDVTHNSVLVSWQPIPITHLQGFLKNYVIYITGGNHTDVVNVSQFQTSYTIQSLTPGTLYTVNVAGETTKGVGPNTTQEILLNPQQGLLGLDWMIVGLVAGLLALTVFCSFVVKRLKHKLLPEIPTPTITETPVNRFRSDEGVYPVGEELHPVVLVHDLPGKSSTPPPLLEEHPLLEECETTLGDDEGEETQADPDAFEISLPLSSDYKRQVLSAPEITELSQEQVDCEVTSPVYRKGLVLENTPEINTQQQPTRLGTATEELAKKCV</sequence>
<name>A0A9Q1DQU9_CONCO</name>
<feature type="chain" id="PRO_5040433606" description="Fibronectin type-III domain-containing protein" evidence="2">
    <location>
        <begin position="19"/>
        <end position="671"/>
    </location>
</feature>
<dbReference type="InterPro" id="IPR036116">
    <property type="entry name" value="FN3_sf"/>
</dbReference>
<dbReference type="InterPro" id="IPR003961">
    <property type="entry name" value="FN3_dom"/>
</dbReference>
<evidence type="ECO:0000256" key="1">
    <source>
        <dbReference type="SAM" id="Phobius"/>
    </source>
</evidence>
<feature type="signal peptide" evidence="2">
    <location>
        <begin position="1"/>
        <end position="18"/>
    </location>
</feature>
<organism evidence="4 5">
    <name type="scientific">Conger conger</name>
    <name type="common">Conger eel</name>
    <name type="synonym">Muraena conger</name>
    <dbReference type="NCBI Taxonomy" id="82655"/>
    <lineage>
        <taxon>Eukaryota</taxon>
        <taxon>Metazoa</taxon>
        <taxon>Chordata</taxon>
        <taxon>Craniata</taxon>
        <taxon>Vertebrata</taxon>
        <taxon>Euteleostomi</taxon>
        <taxon>Actinopterygii</taxon>
        <taxon>Neopterygii</taxon>
        <taxon>Teleostei</taxon>
        <taxon>Anguilliformes</taxon>
        <taxon>Congridae</taxon>
        <taxon>Conger</taxon>
    </lineage>
</organism>
<dbReference type="Gene3D" id="2.60.40.10">
    <property type="entry name" value="Immunoglobulins"/>
    <property type="match status" value="4"/>
</dbReference>
<dbReference type="AlphaFoldDB" id="A0A9Q1DQU9"/>
<keyword evidence="2" id="KW-0732">Signal</keyword>
<dbReference type="PANTHER" id="PTHR48483">
    <property type="entry name" value="INTERLEUKIN-27 SUBUNIT BETA"/>
    <property type="match status" value="1"/>
</dbReference>
<feature type="domain" description="Fibronectin type-III" evidence="3">
    <location>
        <begin position="397"/>
        <end position="489"/>
    </location>
</feature>
<dbReference type="SMART" id="SM00060">
    <property type="entry name" value="FN3"/>
    <property type="match status" value="1"/>
</dbReference>
<dbReference type="CDD" id="cd00063">
    <property type="entry name" value="FN3"/>
    <property type="match status" value="1"/>
</dbReference>
<proteinExistence type="predicted"/>
<dbReference type="InterPro" id="IPR053073">
    <property type="entry name" value="IL11/IL27_subunit_beta"/>
</dbReference>
<dbReference type="PROSITE" id="PS50853">
    <property type="entry name" value="FN3"/>
    <property type="match status" value="1"/>
</dbReference>
<comment type="caution">
    <text evidence="4">The sequence shown here is derived from an EMBL/GenBank/DDBJ whole genome shotgun (WGS) entry which is preliminary data.</text>
</comment>
<accession>A0A9Q1DQU9</accession>
<keyword evidence="1" id="KW-1133">Transmembrane helix</keyword>
<dbReference type="Pfam" id="PF00041">
    <property type="entry name" value="fn3"/>
    <property type="match status" value="1"/>
</dbReference>
<dbReference type="PANTHER" id="PTHR48483:SF1">
    <property type="entry name" value="INTERLEUKIN-12 RECEPTOR SUBUNIT BETA-1-RELATED"/>
    <property type="match status" value="1"/>
</dbReference>
<dbReference type="SUPFAM" id="SSF49265">
    <property type="entry name" value="Fibronectin type III"/>
    <property type="match status" value="3"/>
</dbReference>
<keyword evidence="1" id="KW-0812">Transmembrane</keyword>
<dbReference type="EMBL" id="JAFJMO010000004">
    <property type="protein sequence ID" value="KAJ8278686.1"/>
    <property type="molecule type" value="Genomic_DNA"/>
</dbReference>
<keyword evidence="1" id="KW-0472">Membrane</keyword>
<feature type="transmembrane region" description="Helical" evidence="1">
    <location>
        <begin position="496"/>
        <end position="516"/>
    </location>
</feature>
<dbReference type="OrthoDB" id="8945484at2759"/>